<organism evidence="2 3">
    <name type="scientific">Ralstonia solanacearum</name>
    <name type="common">Pseudomonas solanacearum</name>
    <dbReference type="NCBI Taxonomy" id="305"/>
    <lineage>
        <taxon>Bacteria</taxon>
        <taxon>Pseudomonadati</taxon>
        <taxon>Pseudomonadota</taxon>
        <taxon>Betaproteobacteria</taxon>
        <taxon>Burkholderiales</taxon>
        <taxon>Burkholderiaceae</taxon>
        <taxon>Ralstonia</taxon>
        <taxon>Ralstonia solanacearum species complex</taxon>
    </lineage>
</organism>
<evidence type="ECO:0000313" key="2">
    <source>
        <dbReference type="EMBL" id="QCX51970.1"/>
    </source>
</evidence>
<feature type="signal peptide" evidence="1">
    <location>
        <begin position="1"/>
        <end position="26"/>
    </location>
</feature>
<protein>
    <submittedName>
        <fullName evidence="2">Uncharacterized protein</fullName>
    </submittedName>
</protein>
<geneLocation type="plasmid" evidence="3">
    <name>puw386</name>
</geneLocation>
<proteinExistence type="predicted"/>
<feature type="chain" id="PRO_5041664352" evidence="1">
    <location>
        <begin position="27"/>
        <end position="215"/>
    </location>
</feature>
<evidence type="ECO:0000313" key="3">
    <source>
        <dbReference type="Proteomes" id="UP000310553"/>
    </source>
</evidence>
<reference evidence="2 3" key="1">
    <citation type="submission" date="2019-04" db="EMBL/GenBank/DDBJ databases">
        <title>Complete Genome of UW386 and Higher Quality Genome of UW700.</title>
        <authorList>
            <person name="Jacobs J."/>
            <person name="Perez A."/>
            <person name="Steidl O."/>
            <person name="Allen C."/>
        </authorList>
    </citation>
    <scope>NUCLEOTIDE SEQUENCE [LARGE SCALE GENOMIC DNA]</scope>
    <source>
        <strain evidence="2 3">UW386</strain>
        <plasmid evidence="3">puw386</plasmid>
    </source>
</reference>
<sequence>MGVTLNKTFGIMLFATASLVARPGQAAEPAGTLVGALSSCRKDFFAAVGAKREALAAFATVKQRAGGVAFIAVPDRDKEDASAVRFSAPYQDAGVPLIAYFDEVRDIGTLGKYYAWGFIVPGKLDDVAKQVAPRIAESKRLRATEGVYVRSDQWKDGHWQADDQLTGDMPPALGTVERVLLIEEAGPAFPDAVRIGCSLQGSVTAEMLATERPDL</sequence>
<evidence type="ECO:0000256" key="1">
    <source>
        <dbReference type="SAM" id="SignalP"/>
    </source>
</evidence>
<name>A0AA92EIF7_RALSL</name>
<dbReference type="Proteomes" id="UP000310553">
    <property type="component" value="Plasmid pUW386"/>
</dbReference>
<keyword evidence="1" id="KW-0732">Signal</keyword>
<accession>A0AA92EIF7</accession>
<dbReference type="AlphaFoldDB" id="A0AA92EIF7"/>
<dbReference type="EMBL" id="CP039340">
    <property type="protein sequence ID" value="QCX51970.1"/>
    <property type="molecule type" value="Genomic_DNA"/>
</dbReference>
<keyword evidence="2" id="KW-0614">Plasmid</keyword>
<gene>
    <name evidence="2" type="ORF">E7Z57_23670</name>
</gene>